<gene>
    <name evidence="1" type="ORF">M9426_06435</name>
</gene>
<proteinExistence type="predicted"/>
<evidence type="ECO:0000313" key="2">
    <source>
        <dbReference type="Proteomes" id="UP001056218"/>
    </source>
</evidence>
<accession>A0ABY4TM75</accession>
<organism evidence="1 2">
    <name type="scientific">Peptoniphilus genitalis</name>
    <dbReference type="NCBI Taxonomy" id="3036303"/>
    <lineage>
        <taxon>Bacteria</taxon>
        <taxon>Bacillati</taxon>
        <taxon>Bacillota</taxon>
        <taxon>Tissierellia</taxon>
        <taxon>Tissierellales</taxon>
        <taxon>Peptoniphilaceae</taxon>
        <taxon>Peptoniphilus</taxon>
    </lineage>
</organism>
<reference evidence="1 2" key="1">
    <citation type="submission" date="2022-05" db="EMBL/GenBank/DDBJ databases">
        <title>Identification of Peptoniphilus vaginalis-like Bacteria, Peptoniphilus septimus sp. nov. from Blood Cultures in a Cervical Cancer Patient receiving Chemotherapy: Case and Implications.</title>
        <authorList>
            <person name="Zhan X.-Y."/>
        </authorList>
    </citation>
    <scope>NUCLEOTIDE SEQUENCE [LARGE SCALE GENOMIC DNA]</scope>
    <source>
        <strain evidence="1 2">SAHP1</strain>
    </source>
</reference>
<keyword evidence="2" id="KW-1185">Reference proteome</keyword>
<protein>
    <submittedName>
        <fullName evidence="1">Uncharacterized protein</fullName>
    </submittedName>
</protein>
<dbReference type="EMBL" id="CP097885">
    <property type="protein sequence ID" value="URN40888.1"/>
    <property type="molecule type" value="Genomic_DNA"/>
</dbReference>
<sequence length="80" mass="9582">MKTIALSDFELNLIHGLLADEEIRLKKVYKILSGHEDKFENTKKYIEEVNKLRKKFTKIDDTEDYFKVADRIEDYNLDNK</sequence>
<evidence type="ECO:0000313" key="1">
    <source>
        <dbReference type="EMBL" id="URN40888.1"/>
    </source>
</evidence>
<dbReference type="Proteomes" id="UP001056218">
    <property type="component" value="Chromosome"/>
</dbReference>
<dbReference type="RefSeq" id="WP_250341700.1">
    <property type="nucleotide sequence ID" value="NZ_CP097885.1"/>
</dbReference>
<name>A0ABY4TM75_9FIRM</name>